<dbReference type="PROSITE" id="PS51767">
    <property type="entry name" value="PEPTIDASE_A1"/>
    <property type="match status" value="1"/>
</dbReference>
<dbReference type="OrthoDB" id="15189at2759"/>
<evidence type="ECO:0000256" key="2">
    <source>
        <dbReference type="PIRSR" id="PIRSR601461-1"/>
    </source>
</evidence>
<gene>
    <name evidence="4" type="ORF">BAUCODRAFT_144879</name>
</gene>
<name>M2NK01_BAUPA</name>
<dbReference type="GO" id="GO:0004190">
    <property type="term" value="F:aspartic-type endopeptidase activity"/>
    <property type="evidence" value="ECO:0007669"/>
    <property type="project" value="InterPro"/>
</dbReference>
<dbReference type="PANTHER" id="PTHR47966:SF47">
    <property type="entry name" value="ENDOPEPTIDASE, PUTATIVE (AFU_ORTHOLOGUE AFUA_3G01220)-RELATED"/>
    <property type="match status" value="1"/>
</dbReference>
<dbReference type="KEGG" id="bcom:BAUCODRAFT_144879"/>
<dbReference type="GO" id="GO:0006508">
    <property type="term" value="P:proteolysis"/>
    <property type="evidence" value="ECO:0007669"/>
    <property type="project" value="InterPro"/>
</dbReference>
<evidence type="ECO:0000256" key="1">
    <source>
        <dbReference type="ARBA" id="ARBA00007447"/>
    </source>
</evidence>
<dbReference type="Proteomes" id="UP000011761">
    <property type="component" value="Unassembled WGS sequence"/>
</dbReference>
<dbReference type="InterPro" id="IPR033121">
    <property type="entry name" value="PEPTIDASE_A1"/>
</dbReference>
<proteinExistence type="inferred from homology"/>
<feature type="active site" evidence="2">
    <location>
        <position position="351"/>
    </location>
</feature>
<reference evidence="4 5" key="1">
    <citation type="journal article" date="2012" name="PLoS Pathog.">
        <title>Diverse lifestyles and strategies of plant pathogenesis encoded in the genomes of eighteen Dothideomycetes fungi.</title>
        <authorList>
            <person name="Ohm R.A."/>
            <person name="Feau N."/>
            <person name="Henrissat B."/>
            <person name="Schoch C.L."/>
            <person name="Horwitz B.A."/>
            <person name="Barry K.W."/>
            <person name="Condon B.J."/>
            <person name="Copeland A.C."/>
            <person name="Dhillon B."/>
            <person name="Glaser F."/>
            <person name="Hesse C.N."/>
            <person name="Kosti I."/>
            <person name="LaButti K."/>
            <person name="Lindquist E.A."/>
            <person name="Lucas S."/>
            <person name="Salamov A.A."/>
            <person name="Bradshaw R.E."/>
            <person name="Ciuffetti L."/>
            <person name="Hamelin R.C."/>
            <person name="Kema G.H.J."/>
            <person name="Lawrence C."/>
            <person name="Scott J.A."/>
            <person name="Spatafora J.W."/>
            <person name="Turgeon B.G."/>
            <person name="de Wit P.J.G.M."/>
            <person name="Zhong S."/>
            <person name="Goodwin S.B."/>
            <person name="Grigoriev I.V."/>
        </authorList>
    </citation>
    <scope>NUCLEOTIDE SEQUENCE [LARGE SCALE GENOMIC DNA]</scope>
    <source>
        <strain evidence="4 5">UAMH 10762</strain>
    </source>
</reference>
<evidence type="ECO:0000313" key="5">
    <source>
        <dbReference type="Proteomes" id="UP000011761"/>
    </source>
</evidence>
<keyword evidence="5" id="KW-1185">Reference proteome</keyword>
<dbReference type="eggNOG" id="KOG1339">
    <property type="taxonomic scope" value="Eukaryota"/>
</dbReference>
<dbReference type="GO" id="GO:0000324">
    <property type="term" value="C:fungal-type vacuole"/>
    <property type="evidence" value="ECO:0007669"/>
    <property type="project" value="TreeGrafter"/>
</dbReference>
<dbReference type="RefSeq" id="XP_007673175.1">
    <property type="nucleotide sequence ID" value="XM_007674985.1"/>
</dbReference>
<accession>M2NK01</accession>
<dbReference type="InterPro" id="IPR001461">
    <property type="entry name" value="Aspartic_peptidase_A1"/>
</dbReference>
<dbReference type="MEROPS" id="A01.081"/>
<protein>
    <recommendedName>
        <fullName evidence="3">Peptidase A1 domain-containing protein</fullName>
    </recommendedName>
</protein>
<dbReference type="InterPro" id="IPR034164">
    <property type="entry name" value="Pepsin-like_dom"/>
</dbReference>
<feature type="domain" description="Peptidase A1" evidence="3">
    <location>
        <begin position="102"/>
        <end position="456"/>
    </location>
</feature>
<dbReference type="AlphaFoldDB" id="M2NK01"/>
<dbReference type="CDD" id="cd05471">
    <property type="entry name" value="pepsin_like"/>
    <property type="match status" value="1"/>
</dbReference>
<comment type="similarity">
    <text evidence="1">Belongs to the peptidase A1 family.</text>
</comment>
<dbReference type="SUPFAM" id="SSF50630">
    <property type="entry name" value="Acid proteases"/>
    <property type="match status" value="1"/>
</dbReference>
<dbReference type="HOGENOM" id="CLU_035052_1_0_1"/>
<dbReference type="PANTHER" id="PTHR47966">
    <property type="entry name" value="BETA-SITE APP-CLEAVING ENZYME, ISOFORM A-RELATED"/>
    <property type="match status" value="1"/>
</dbReference>
<dbReference type="PRINTS" id="PR00792">
    <property type="entry name" value="PEPSIN"/>
</dbReference>
<sequence length="472" mass="50509">MAHEAQRTIPDFPGVSESFNLVELPTRDVKLPLSPLQVTDKTINLKRTTSWTPSSIYAEALRRQAGVVRATVRDILRRVRALAKLSQNGSINLTPVTAGSSFLAQVTVGGQSFEMVVDTGSSDPWLVAPDFVCGYGAQSDCGFGPPYEQSATYIGPLQDQNFNISYADGERLTGTMGFEIFTIGGITVDRQEFAIAEYAEWTGDGISSGLVGFAYSSLTSAYPGSDPDNDPGQMAFKYNTLFDNLVQTEGVPPVYSMAIADEGGVMAFGGLPDVPYSPGFASVPILPYGVNDSNGQYVYTYYTVPIDGYAYAASPNTQFNTYNLSDPPTNPRKINIVGDTEANGPYPAIVDSGSTLVMVADYVASGVADLFDPPGTFDEDNGLYVVECTATAPVFGVSIANKIFYANPADLVIAVEEGLCISGVQSNSGGLTILGDVWMKSVLCVFDIGAEMMRFAAREFYGLTLQTKRANT</sequence>
<dbReference type="Gene3D" id="2.40.70.10">
    <property type="entry name" value="Acid Proteases"/>
    <property type="match status" value="2"/>
</dbReference>
<evidence type="ECO:0000259" key="3">
    <source>
        <dbReference type="PROSITE" id="PS51767"/>
    </source>
</evidence>
<organism evidence="4 5">
    <name type="scientific">Baudoinia panamericana (strain UAMH 10762)</name>
    <name type="common">Angels' share fungus</name>
    <name type="synonym">Baudoinia compniacensis (strain UAMH 10762)</name>
    <dbReference type="NCBI Taxonomy" id="717646"/>
    <lineage>
        <taxon>Eukaryota</taxon>
        <taxon>Fungi</taxon>
        <taxon>Dikarya</taxon>
        <taxon>Ascomycota</taxon>
        <taxon>Pezizomycotina</taxon>
        <taxon>Dothideomycetes</taxon>
        <taxon>Dothideomycetidae</taxon>
        <taxon>Mycosphaerellales</taxon>
        <taxon>Teratosphaeriaceae</taxon>
        <taxon>Baudoinia</taxon>
    </lineage>
</organism>
<dbReference type="OMA" id="PIFATMY"/>
<dbReference type="InterPro" id="IPR021109">
    <property type="entry name" value="Peptidase_aspartic_dom_sf"/>
</dbReference>
<dbReference type="Pfam" id="PF00026">
    <property type="entry name" value="Asp"/>
    <property type="match status" value="1"/>
</dbReference>
<dbReference type="EMBL" id="KB445551">
    <property type="protein sequence ID" value="EMC99460.1"/>
    <property type="molecule type" value="Genomic_DNA"/>
</dbReference>
<evidence type="ECO:0000313" key="4">
    <source>
        <dbReference type="EMBL" id="EMC99460.1"/>
    </source>
</evidence>
<feature type="active site" evidence="2">
    <location>
        <position position="118"/>
    </location>
</feature>
<dbReference type="GeneID" id="19108542"/>